<keyword evidence="1" id="KW-0949">S-adenosyl-L-methionine</keyword>
<dbReference type="InterPro" id="IPR046470">
    <property type="entry name" value="SAM_HAT_C"/>
</dbReference>
<evidence type="ECO:0000256" key="1">
    <source>
        <dbReference type="ARBA" id="ARBA00022691"/>
    </source>
</evidence>
<name>A0A931EAB9_9FLAO</name>
<dbReference type="Pfam" id="PF20257">
    <property type="entry name" value="SAM_HAT_C"/>
    <property type="match status" value="1"/>
</dbReference>
<dbReference type="EMBL" id="JADKYY010000001">
    <property type="protein sequence ID" value="MBF5026319.1"/>
    <property type="molecule type" value="Genomic_DNA"/>
</dbReference>
<dbReference type="InterPro" id="IPR046469">
    <property type="entry name" value="SAM_HAT_N"/>
</dbReference>
<dbReference type="AlphaFoldDB" id="A0A931EAB9"/>
<dbReference type="Proteomes" id="UP000694480">
    <property type="component" value="Unassembled WGS sequence"/>
</dbReference>
<feature type="domain" description="S-adenosyl-l-methionine hydroxide adenosyltransferase C-terminal" evidence="4">
    <location>
        <begin position="172"/>
        <end position="270"/>
    </location>
</feature>
<dbReference type="SUPFAM" id="SSF102522">
    <property type="entry name" value="Bacterial fluorinating enzyme, N-terminal domain"/>
    <property type="match status" value="1"/>
</dbReference>
<evidence type="ECO:0000313" key="6">
    <source>
        <dbReference type="Proteomes" id="UP000694480"/>
    </source>
</evidence>
<evidence type="ECO:0000313" key="5">
    <source>
        <dbReference type="EMBL" id="MBF5026319.1"/>
    </source>
</evidence>
<evidence type="ECO:0000259" key="3">
    <source>
        <dbReference type="Pfam" id="PF01887"/>
    </source>
</evidence>
<accession>A0A931EAB9</accession>
<evidence type="ECO:0000259" key="4">
    <source>
        <dbReference type="Pfam" id="PF20257"/>
    </source>
</evidence>
<dbReference type="Gene3D" id="2.40.30.90">
    <property type="entry name" value="Bacterial fluorinating enzyme like"/>
    <property type="match status" value="1"/>
</dbReference>
<proteinExistence type="inferred from homology"/>
<keyword evidence="6" id="KW-1185">Reference proteome</keyword>
<sequence length="276" mass="31493">MPVITLTSDFGLVDYRVSSIKGSILSQKRDAIIVDISHEIEAYNLLQTAYIVRNAYKYFPAGSIHIISVDSFYSKHVKSVLYKADGHYFISADNGVLDLIFFDIKPEAIYEITLNNRFDDQVCSTTNDIFVPSAVHLLNGGVPEVIGRKFKHPKQMSFPRAVHSESEKMIIGEVMYIDNYGNVVSNISKKFFEKIRLNHSNFLIRFRNLALSSVYNRHTDFVKDWSEEREYHGKGVAVFNESELLELSIYKSSKANGAKTLFGLKVGEKVYVEFFD</sequence>
<dbReference type="SUPFAM" id="SSF101852">
    <property type="entry name" value="Bacterial fluorinating enzyme, C-terminal domain"/>
    <property type="match status" value="1"/>
</dbReference>
<evidence type="ECO:0000256" key="2">
    <source>
        <dbReference type="ARBA" id="ARBA00024035"/>
    </source>
</evidence>
<dbReference type="PIRSF" id="PIRSF006779">
    <property type="entry name" value="UCP006779"/>
    <property type="match status" value="1"/>
</dbReference>
<gene>
    <name evidence="5" type="ORF">IC612_00720</name>
</gene>
<dbReference type="Pfam" id="PF01887">
    <property type="entry name" value="SAM_HAT_N"/>
    <property type="match status" value="1"/>
</dbReference>
<dbReference type="RefSeq" id="WP_194738248.1">
    <property type="nucleotide sequence ID" value="NZ_JADKYY010000001.1"/>
</dbReference>
<dbReference type="InterPro" id="IPR002747">
    <property type="entry name" value="SAM_OH_AdoTrfase"/>
</dbReference>
<protein>
    <submittedName>
        <fullName evidence="5">SAM-dependent chlorinase/fluorinase</fullName>
    </submittedName>
</protein>
<organism evidence="5 6">
    <name type="scientific">Planobacterium oryzisoli</name>
    <dbReference type="NCBI Taxonomy" id="2771435"/>
    <lineage>
        <taxon>Bacteria</taxon>
        <taxon>Pseudomonadati</taxon>
        <taxon>Bacteroidota</taxon>
        <taxon>Flavobacteriia</taxon>
        <taxon>Flavobacteriales</taxon>
        <taxon>Weeksellaceae</taxon>
        <taxon>Chryseobacterium group</taxon>
        <taxon>Chryseobacterium</taxon>
    </lineage>
</organism>
<feature type="domain" description="S-adenosyl-l-methionine hydroxide adenosyltransferase N-terminal" evidence="3">
    <location>
        <begin position="4"/>
        <end position="147"/>
    </location>
</feature>
<dbReference type="Gene3D" id="3.40.50.10790">
    <property type="entry name" value="S-adenosyl-l-methionine hydroxide adenosyltransferase, N-terminal"/>
    <property type="match status" value="1"/>
</dbReference>
<dbReference type="PANTHER" id="PTHR35092">
    <property type="entry name" value="CHLORINASE MJ1651"/>
    <property type="match status" value="1"/>
</dbReference>
<dbReference type="InterPro" id="IPR023228">
    <property type="entry name" value="SAM_OH_AdoTrfase_N_sf"/>
</dbReference>
<dbReference type="PANTHER" id="PTHR35092:SF1">
    <property type="entry name" value="CHLORINASE MJ1651"/>
    <property type="match status" value="1"/>
</dbReference>
<comment type="similarity">
    <text evidence="2">Belongs to the SAM hydrolase / SAM-dependent halogenase family.</text>
</comment>
<comment type="caution">
    <text evidence="5">The sequence shown here is derived from an EMBL/GenBank/DDBJ whole genome shotgun (WGS) entry which is preliminary data.</text>
</comment>
<reference evidence="5" key="1">
    <citation type="submission" date="2020-11" db="EMBL/GenBank/DDBJ databases">
        <title>Genome seq and assembly of Planobacterium sp.</title>
        <authorList>
            <person name="Chhetri G."/>
        </authorList>
    </citation>
    <scope>NUCLEOTIDE SEQUENCE</scope>
    <source>
        <strain evidence="5">GCR5</strain>
    </source>
</reference>
<dbReference type="InterPro" id="IPR023227">
    <property type="entry name" value="SAM_OH_AdoTrfase_C_sf"/>
</dbReference>